<dbReference type="Proteomes" id="UP000597668">
    <property type="component" value="Unassembled WGS sequence"/>
</dbReference>
<dbReference type="InterPro" id="IPR043132">
    <property type="entry name" value="BCAT-like_C"/>
</dbReference>
<dbReference type="SUPFAM" id="SSF56752">
    <property type="entry name" value="D-aminoacid aminotransferase-like PLP-dependent enzymes"/>
    <property type="match status" value="1"/>
</dbReference>
<dbReference type="GO" id="GO:0008483">
    <property type="term" value="F:transaminase activity"/>
    <property type="evidence" value="ECO:0007669"/>
    <property type="project" value="UniProtKB-KW"/>
</dbReference>
<dbReference type="InterPro" id="IPR001544">
    <property type="entry name" value="Aminotrans_IV"/>
</dbReference>
<reference evidence="4" key="1">
    <citation type="submission" date="2020-08" db="EMBL/GenBank/DDBJ databases">
        <authorList>
            <person name="Liu C."/>
            <person name="Sun Q."/>
        </authorList>
    </citation>
    <scope>NUCLEOTIDE SEQUENCE</scope>
    <source>
        <strain evidence="4">NSJ-65</strain>
    </source>
</reference>
<dbReference type="Gene3D" id="3.30.470.10">
    <property type="match status" value="1"/>
</dbReference>
<dbReference type="FunFam" id="3.20.10.10:FF:000002">
    <property type="entry name" value="D-alanine aminotransferase"/>
    <property type="match status" value="1"/>
</dbReference>
<comment type="similarity">
    <text evidence="2">Belongs to the class-IV pyridoxal-phosphate-dependent aminotransferase family.</text>
</comment>
<keyword evidence="4" id="KW-0032">Aminotransferase</keyword>
<evidence type="ECO:0000256" key="1">
    <source>
        <dbReference type="ARBA" id="ARBA00001933"/>
    </source>
</evidence>
<protein>
    <submittedName>
        <fullName evidence="4">Aminotransferase class IV</fullName>
    </submittedName>
</protein>
<evidence type="ECO:0000256" key="2">
    <source>
        <dbReference type="ARBA" id="ARBA00009320"/>
    </source>
</evidence>
<dbReference type="RefSeq" id="WP_186488262.1">
    <property type="nucleotide sequence ID" value="NZ_JACOGI010000002.1"/>
</dbReference>
<keyword evidence="5" id="KW-1185">Reference proteome</keyword>
<dbReference type="Gene3D" id="3.20.10.10">
    <property type="entry name" value="D-amino Acid Aminotransferase, subunit A, domain 2"/>
    <property type="match status" value="1"/>
</dbReference>
<gene>
    <name evidence="4" type="ORF">H8K20_09415</name>
</gene>
<dbReference type="GO" id="GO:0046394">
    <property type="term" value="P:carboxylic acid biosynthetic process"/>
    <property type="evidence" value="ECO:0007669"/>
    <property type="project" value="UniProtKB-ARBA"/>
</dbReference>
<dbReference type="GO" id="GO:0008652">
    <property type="term" value="P:amino acid biosynthetic process"/>
    <property type="evidence" value="ECO:0007669"/>
    <property type="project" value="UniProtKB-ARBA"/>
</dbReference>
<evidence type="ECO:0000313" key="5">
    <source>
        <dbReference type="Proteomes" id="UP000597668"/>
    </source>
</evidence>
<dbReference type="InterPro" id="IPR036038">
    <property type="entry name" value="Aminotransferase-like"/>
</dbReference>
<keyword evidence="3" id="KW-0663">Pyridoxal phosphate</keyword>
<comment type="caution">
    <text evidence="4">The sequence shown here is derived from an EMBL/GenBank/DDBJ whole genome shotgun (WGS) entry which is preliminary data.</text>
</comment>
<dbReference type="InterPro" id="IPR043131">
    <property type="entry name" value="BCAT-like_N"/>
</dbReference>
<dbReference type="Pfam" id="PF01063">
    <property type="entry name" value="Aminotran_4"/>
    <property type="match status" value="1"/>
</dbReference>
<accession>A0A8J6IN25</accession>
<proteinExistence type="inferred from homology"/>
<dbReference type="PANTHER" id="PTHR42743">
    <property type="entry name" value="AMINO-ACID AMINOTRANSFERASE"/>
    <property type="match status" value="1"/>
</dbReference>
<sequence length="281" mass="31292">MTDIGYYDGQIGPIDTLKAPITDRALYFGDGVYDAAVCQNGRLFALDEHLDRFYDSLRLLRIPAPMEKSRLSQLLCDLAGRVDPAHSYLCYWQASRGAAPRSHAFPQNSAPKLMAFIQLMPLDDVKKPMRLITVPDTRFLHCNIKTLNLIPNVMAYQQAVEHGCDEVVFHRYGRVTEGAHSGIAMFRGGVFCTPPLDAYILPSITRKHCLQLCEQLGIPTSQQPFTLEELMTADEVLVLSTGCMGAPVASIDGCPVGGRAPQLLGQLQRAYWKKYTQQMQL</sequence>
<name>A0A8J6IN25_9FIRM</name>
<dbReference type="AlphaFoldDB" id="A0A8J6IN25"/>
<keyword evidence="4" id="KW-0808">Transferase</keyword>
<evidence type="ECO:0000313" key="4">
    <source>
        <dbReference type="EMBL" id="MBC3516609.1"/>
    </source>
</evidence>
<evidence type="ECO:0000256" key="3">
    <source>
        <dbReference type="ARBA" id="ARBA00022898"/>
    </source>
</evidence>
<dbReference type="PANTHER" id="PTHR42743:SF11">
    <property type="entry name" value="AMINODEOXYCHORISMATE LYASE"/>
    <property type="match status" value="1"/>
</dbReference>
<organism evidence="4 5">
    <name type="scientific">Neobittarella massiliensis</name>
    <name type="common">ex Bilen et al. 2018</name>
    <dbReference type="NCBI Taxonomy" id="2041842"/>
    <lineage>
        <taxon>Bacteria</taxon>
        <taxon>Bacillati</taxon>
        <taxon>Bacillota</taxon>
        <taxon>Clostridia</taxon>
        <taxon>Eubacteriales</taxon>
        <taxon>Oscillospiraceae</taxon>
        <taxon>Neobittarella (ex Bilen et al. 2018)</taxon>
    </lineage>
</organism>
<comment type="cofactor">
    <cofactor evidence="1">
        <name>pyridoxal 5'-phosphate</name>
        <dbReference type="ChEBI" id="CHEBI:597326"/>
    </cofactor>
</comment>
<dbReference type="EMBL" id="JACOGI010000002">
    <property type="protein sequence ID" value="MBC3516609.1"/>
    <property type="molecule type" value="Genomic_DNA"/>
</dbReference>
<dbReference type="InterPro" id="IPR050571">
    <property type="entry name" value="Class-IV_PLP-Dep_Aminotrnsfr"/>
</dbReference>